<accession>A0A0M5LJI4</accession>
<comment type="pathway">
    <text evidence="5">Cofactor biosynthesis; coenzyme A biosynthesis; CoA from (R)-pantothenate: step 5/5.</text>
</comment>
<keyword evidence="2 5" id="KW-0547">Nucleotide-binding</keyword>
<evidence type="ECO:0000256" key="4">
    <source>
        <dbReference type="ARBA" id="ARBA00022993"/>
    </source>
</evidence>
<comment type="function">
    <text evidence="5">Catalyzes the phosphorylation of the 3'-hydroxyl group of dephosphocoenzyme A to form coenzyme A.</text>
</comment>
<keyword evidence="4 5" id="KW-0173">Coenzyme A biosynthesis</keyword>
<evidence type="ECO:0000256" key="5">
    <source>
        <dbReference type="HAMAP-Rule" id="MF_00376"/>
    </source>
</evidence>
<evidence type="ECO:0000313" key="7">
    <source>
        <dbReference type="EMBL" id="ALE53228.1"/>
    </source>
</evidence>
<proteinExistence type="inferred from homology"/>
<dbReference type="GO" id="GO:0015937">
    <property type="term" value="P:coenzyme A biosynthetic process"/>
    <property type="evidence" value="ECO:0007669"/>
    <property type="project" value="UniProtKB-UniRule"/>
</dbReference>
<sequence length="201" mass="22644">MSPIKIALTGGIACGKSNVAQLFENLGTEVISLDELSRQVVVPGSAGLSELVDHFGDSILEADKSLDRKVLREILLDNKANQQLIEDILHPKILEKMQMAIKNSKKSLIIVEIPLLVEKNLAYLFDRAIIIDCNEQNQLKRLIKRENIDKNSAKSLIYTQTSAENRLKLADQLPIDVIENNSEIFELKQKVQNLYQKLINL</sequence>
<feature type="binding site" evidence="5">
    <location>
        <begin position="13"/>
        <end position="18"/>
    </location>
    <ligand>
        <name>ATP</name>
        <dbReference type="ChEBI" id="CHEBI:30616"/>
    </ligand>
</feature>
<dbReference type="GO" id="GO:0005524">
    <property type="term" value="F:ATP binding"/>
    <property type="evidence" value="ECO:0007669"/>
    <property type="project" value="UniProtKB-UniRule"/>
</dbReference>
<dbReference type="HAMAP" id="MF_00376">
    <property type="entry name" value="Dephospho_CoA_kinase"/>
    <property type="match status" value="1"/>
</dbReference>
<dbReference type="PANTHER" id="PTHR10695:SF46">
    <property type="entry name" value="BIFUNCTIONAL COENZYME A SYNTHASE-RELATED"/>
    <property type="match status" value="1"/>
</dbReference>
<dbReference type="Proteomes" id="UP000058020">
    <property type="component" value="Chromosome"/>
</dbReference>
<dbReference type="PROSITE" id="PS51219">
    <property type="entry name" value="DPCK"/>
    <property type="match status" value="1"/>
</dbReference>
<dbReference type="AlphaFoldDB" id="A0A0M5LJI4"/>
<keyword evidence="5 7" id="KW-0418">Kinase</keyword>
<keyword evidence="5" id="KW-0963">Cytoplasm</keyword>
<dbReference type="KEGG" id="tho:SP60_04385"/>
<dbReference type="STRING" id="1705394.SP60_04385"/>
<dbReference type="UniPathway" id="UPA00241">
    <property type="reaction ID" value="UER00356"/>
</dbReference>
<evidence type="ECO:0000256" key="1">
    <source>
        <dbReference type="ARBA" id="ARBA00009018"/>
    </source>
</evidence>
<comment type="subcellular location">
    <subcellularLocation>
        <location evidence="5">Cytoplasm</location>
    </subcellularLocation>
</comment>
<dbReference type="EC" id="2.7.1.24" evidence="5 6"/>
<name>A0A0M5LJI4_9GAMM</name>
<dbReference type="InterPro" id="IPR001977">
    <property type="entry name" value="Depp_CoAkinase"/>
</dbReference>
<keyword evidence="8" id="KW-1185">Reference proteome</keyword>
<evidence type="ECO:0000256" key="6">
    <source>
        <dbReference type="NCBIfam" id="TIGR00152"/>
    </source>
</evidence>
<evidence type="ECO:0000313" key="8">
    <source>
        <dbReference type="Proteomes" id="UP000058020"/>
    </source>
</evidence>
<comment type="similarity">
    <text evidence="1 5">Belongs to the CoaE family.</text>
</comment>
<dbReference type="Gene3D" id="3.40.50.300">
    <property type="entry name" value="P-loop containing nucleotide triphosphate hydrolases"/>
    <property type="match status" value="1"/>
</dbReference>
<evidence type="ECO:0000256" key="2">
    <source>
        <dbReference type="ARBA" id="ARBA00022741"/>
    </source>
</evidence>
<keyword evidence="5" id="KW-0808">Transferase</keyword>
<reference evidence="7 8" key="1">
    <citation type="journal article" date="2015" name="Genome Announc.">
        <title>Genome Sequence of 'Candidatus Thioglobus autotrophica' Strain EF1, a Chemoautotroph from the SUP05 Clade of Marine Gammaproteobacteria.</title>
        <authorList>
            <person name="Shah V."/>
            <person name="Morris R.M."/>
        </authorList>
    </citation>
    <scope>NUCLEOTIDE SEQUENCE [LARGE SCALE GENOMIC DNA]</scope>
    <source>
        <strain evidence="7 8">EF1</strain>
    </source>
</reference>
<dbReference type="PATRIC" id="fig|1705394.5.peg.878"/>
<dbReference type="OrthoDB" id="9812943at2"/>
<comment type="catalytic activity">
    <reaction evidence="5">
        <text>3'-dephospho-CoA + ATP = ADP + CoA + H(+)</text>
        <dbReference type="Rhea" id="RHEA:18245"/>
        <dbReference type="ChEBI" id="CHEBI:15378"/>
        <dbReference type="ChEBI" id="CHEBI:30616"/>
        <dbReference type="ChEBI" id="CHEBI:57287"/>
        <dbReference type="ChEBI" id="CHEBI:57328"/>
        <dbReference type="ChEBI" id="CHEBI:456216"/>
        <dbReference type="EC" id="2.7.1.24"/>
    </reaction>
</comment>
<dbReference type="CDD" id="cd02022">
    <property type="entry name" value="DPCK"/>
    <property type="match status" value="1"/>
</dbReference>
<dbReference type="NCBIfam" id="TIGR00152">
    <property type="entry name" value="dephospho-CoA kinase"/>
    <property type="match status" value="1"/>
</dbReference>
<gene>
    <name evidence="5" type="primary">coaE</name>
    <name evidence="7" type="ORF">SP60_04385</name>
</gene>
<dbReference type="GO" id="GO:0004140">
    <property type="term" value="F:dephospho-CoA kinase activity"/>
    <property type="evidence" value="ECO:0007669"/>
    <property type="project" value="UniProtKB-UniRule"/>
</dbReference>
<dbReference type="EMBL" id="CP010552">
    <property type="protein sequence ID" value="ALE53228.1"/>
    <property type="molecule type" value="Genomic_DNA"/>
</dbReference>
<keyword evidence="3 5" id="KW-0067">ATP-binding</keyword>
<dbReference type="GO" id="GO:0005737">
    <property type="term" value="C:cytoplasm"/>
    <property type="evidence" value="ECO:0007669"/>
    <property type="project" value="UniProtKB-SubCell"/>
</dbReference>
<dbReference type="PANTHER" id="PTHR10695">
    <property type="entry name" value="DEPHOSPHO-COA KINASE-RELATED"/>
    <property type="match status" value="1"/>
</dbReference>
<protein>
    <recommendedName>
        <fullName evidence="5 6">Dephospho-CoA kinase</fullName>
        <ecNumber evidence="5 6">2.7.1.24</ecNumber>
    </recommendedName>
    <alternativeName>
        <fullName evidence="5">Dephosphocoenzyme A kinase</fullName>
    </alternativeName>
</protein>
<organism evidence="7 8">
    <name type="scientific">Candidatus Thioglobus autotrophicus</name>
    <dbReference type="NCBI Taxonomy" id="1705394"/>
    <lineage>
        <taxon>Bacteria</taxon>
        <taxon>Pseudomonadati</taxon>
        <taxon>Pseudomonadota</taxon>
        <taxon>Gammaproteobacteria</taxon>
        <taxon>Candidatus Pseudothioglobaceae</taxon>
        <taxon>Candidatus Thioglobus</taxon>
    </lineage>
</organism>
<dbReference type="Pfam" id="PF01121">
    <property type="entry name" value="CoaE"/>
    <property type="match status" value="1"/>
</dbReference>
<evidence type="ECO:0000256" key="3">
    <source>
        <dbReference type="ARBA" id="ARBA00022840"/>
    </source>
</evidence>
<dbReference type="SUPFAM" id="SSF52540">
    <property type="entry name" value="P-loop containing nucleoside triphosphate hydrolases"/>
    <property type="match status" value="1"/>
</dbReference>
<dbReference type="RefSeq" id="WP_053952219.1">
    <property type="nucleotide sequence ID" value="NZ_CP010552.1"/>
</dbReference>
<dbReference type="InterPro" id="IPR027417">
    <property type="entry name" value="P-loop_NTPase"/>
</dbReference>